<accession>A0ABR4EFJ6</accession>
<dbReference type="EMBL" id="JBAWTH010000058">
    <property type="protein sequence ID" value="KAL2281223.1"/>
    <property type="molecule type" value="Genomic_DNA"/>
</dbReference>
<protein>
    <submittedName>
        <fullName evidence="1">Uncharacterized protein</fullName>
    </submittedName>
</protein>
<gene>
    <name evidence="1" type="ORF">FJTKL_11670</name>
</gene>
<proteinExistence type="predicted"/>
<name>A0ABR4EFJ6_9PEZI</name>
<evidence type="ECO:0000313" key="2">
    <source>
        <dbReference type="Proteomes" id="UP001600888"/>
    </source>
</evidence>
<reference evidence="1 2" key="1">
    <citation type="submission" date="2024-03" db="EMBL/GenBank/DDBJ databases">
        <title>A high-quality draft genome sequence of Diaporthe vaccinii, a causative agent of upright dieback and viscid rot disease in cranberry plants.</title>
        <authorList>
            <person name="Sarrasin M."/>
            <person name="Lang B.F."/>
            <person name="Burger G."/>
        </authorList>
    </citation>
    <scope>NUCLEOTIDE SEQUENCE [LARGE SCALE GENOMIC DNA]</scope>
    <source>
        <strain evidence="1 2">IS7</strain>
    </source>
</reference>
<evidence type="ECO:0000313" key="1">
    <source>
        <dbReference type="EMBL" id="KAL2281223.1"/>
    </source>
</evidence>
<comment type="caution">
    <text evidence="1">The sequence shown here is derived from an EMBL/GenBank/DDBJ whole genome shotgun (WGS) entry which is preliminary data.</text>
</comment>
<sequence length="360" mass="40318">MDIHIARDFAASLLAACEGDEVTTIKPQCLTEPQFLTTLSDFLGNILTDWTKLPPQLRAAFQNTFSANDWHLSFEGDVASWIQSEIDSSLAPQEDTATRLFGHLRKLSKPTTPLQTVMRQVYLVEFHHLRRIFNTHFTSCTREPLATYISKRLDLQTTEVRSVCKYLAQAGERLNDIAGELDGFGALLLPHDIARTRLEKRAQKGPELDGVIRSLKHQGLARREGTESFYNLANEFISRRCDEGARLVESIYRKQSGSRRKPGTRIKIESLGIEPTTTSTEGGRPSLSSDLRLERAGVSTVLSYIQESDQNHGAFHAHETTSQDHDVPMEEFHGSMFTEVIRFNNVLEGPSFGVPGGLGF</sequence>
<keyword evidence="2" id="KW-1185">Reference proteome</keyword>
<dbReference type="Proteomes" id="UP001600888">
    <property type="component" value="Unassembled WGS sequence"/>
</dbReference>
<organism evidence="1 2">
    <name type="scientific">Diaporthe vaccinii</name>
    <dbReference type="NCBI Taxonomy" id="105482"/>
    <lineage>
        <taxon>Eukaryota</taxon>
        <taxon>Fungi</taxon>
        <taxon>Dikarya</taxon>
        <taxon>Ascomycota</taxon>
        <taxon>Pezizomycotina</taxon>
        <taxon>Sordariomycetes</taxon>
        <taxon>Sordariomycetidae</taxon>
        <taxon>Diaporthales</taxon>
        <taxon>Diaporthaceae</taxon>
        <taxon>Diaporthe</taxon>
        <taxon>Diaporthe eres species complex</taxon>
    </lineage>
</organism>